<dbReference type="SMART" id="SM00901">
    <property type="entry name" value="FRG"/>
    <property type="match status" value="1"/>
</dbReference>
<sequence>MREVQVGSLTQYIELINRVASGAACFRGAKDPVEDMRPTVVRSWQRNRRIRQQLGQAPRFELWQYEARLIEAFQRRSLPFLEFVPDCHLSWLAVAQHYQLPTRLLDWSRNPLVALYFAATDRNRQEYADDWVDVSVFVWQLGKEPDVDDHVLPLGRVRAMHPDGRGLIADNEPRAPGIVLFSPPMISMRFASQEGLFSFEQEISARPFTEAADEQGLDLTRIIVPGACRLTILRQLSRLGVETEKLFPDLPGLCAHQRWVAEWLW</sequence>
<keyword evidence="3" id="KW-1185">Reference proteome</keyword>
<dbReference type="EMBL" id="JBBLZC010000014">
    <property type="protein sequence ID" value="MEK0084401.1"/>
    <property type="molecule type" value="Genomic_DNA"/>
</dbReference>
<comment type="caution">
    <text evidence="2">The sequence shown here is derived from an EMBL/GenBank/DDBJ whole genome shotgun (WGS) entry which is preliminary data.</text>
</comment>
<feature type="domain" description="FRG" evidence="1">
    <location>
        <begin position="20"/>
        <end position="138"/>
    </location>
</feature>
<reference evidence="2 3" key="1">
    <citation type="submission" date="2024-01" db="EMBL/GenBank/DDBJ databases">
        <title>Multi-omics insights into the function and evolution of sodium benzoate biodegradation pathways in Benzoatithermus flavus gen. nov., sp. nov. from hot spring.</title>
        <authorList>
            <person name="Hu C.-J."/>
            <person name="Li W.-J."/>
        </authorList>
    </citation>
    <scope>NUCLEOTIDE SEQUENCE [LARGE SCALE GENOMIC DNA]</scope>
    <source>
        <strain evidence="2 3">SYSU G07066</strain>
    </source>
</reference>
<evidence type="ECO:0000259" key="1">
    <source>
        <dbReference type="SMART" id="SM00901"/>
    </source>
</evidence>
<protein>
    <submittedName>
        <fullName evidence="2">FRG domain-containing protein</fullName>
    </submittedName>
</protein>
<evidence type="ECO:0000313" key="3">
    <source>
        <dbReference type="Proteomes" id="UP001375743"/>
    </source>
</evidence>
<name>A0ABU8XTM4_9PROT</name>
<gene>
    <name evidence="2" type="ORF">U1T56_14685</name>
</gene>
<proteinExistence type="predicted"/>
<organism evidence="2 3">
    <name type="scientific">Benzoatithermus flavus</name>
    <dbReference type="NCBI Taxonomy" id="3108223"/>
    <lineage>
        <taxon>Bacteria</taxon>
        <taxon>Pseudomonadati</taxon>
        <taxon>Pseudomonadota</taxon>
        <taxon>Alphaproteobacteria</taxon>
        <taxon>Geminicoccales</taxon>
        <taxon>Geminicoccaceae</taxon>
        <taxon>Benzoatithermus</taxon>
    </lineage>
</organism>
<accession>A0ABU8XTM4</accession>
<dbReference type="Proteomes" id="UP001375743">
    <property type="component" value="Unassembled WGS sequence"/>
</dbReference>
<dbReference type="InterPro" id="IPR014966">
    <property type="entry name" value="FRG-dom"/>
</dbReference>
<dbReference type="Pfam" id="PF08867">
    <property type="entry name" value="FRG"/>
    <property type="match status" value="1"/>
</dbReference>
<evidence type="ECO:0000313" key="2">
    <source>
        <dbReference type="EMBL" id="MEK0084401.1"/>
    </source>
</evidence>
<dbReference type="RefSeq" id="WP_418160249.1">
    <property type="nucleotide sequence ID" value="NZ_JBBLZC010000014.1"/>
</dbReference>